<evidence type="ECO:0000313" key="8">
    <source>
        <dbReference type="Proteomes" id="UP001189619"/>
    </source>
</evidence>
<proteinExistence type="predicted"/>
<evidence type="ECO:0000256" key="5">
    <source>
        <dbReference type="SAM" id="Phobius"/>
    </source>
</evidence>
<feature type="domain" description="TM2" evidence="6">
    <location>
        <begin position="26"/>
        <end position="72"/>
    </location>
</feature>
<name>A0AA48M752_9BACL</name>
<evidence type="ECO:0000256" key="3">
    <source>
        <dbReference type="ARBA" id="ARBA00022989"/>
    </source>
</evidence>
<comment type="subcellular location">
    <subcellularLocation>
        <location evidence="1">Membrane</location>
        <topology evidence="1">Multi-pass membrane protein</topology>
    </subcellularLocation>
</comment>
<dbReference type="AlphaFoldDB" id="A0AA48M752"/>
<evidence type="ECO:0000256" key="4">
    <source>
        <dbReference type="ARBA" id="ARBA00023136"/>
    </source>
</evidence>
<dbReference type="Pfam" id="PF05154">
    <property type="entry name" value="TM2"/>
    <property type="match status" value="1"/>
</dbReference>
<keyword evidence="3 5" id="KW-1133">Transmembrane helix</keyword>
<evidence type="ECO:0000259" key="6">
    <source>
        <dbReference type="Pfam" id="PF05154"/>
    </source>
</evidence>
<dbReference type="InterPro" id="IPR007829">
    <property type="entry name" value="TM2"/>
</dbReference>
<reference evidence="7" key="1">
    <citation type="submission" date="2023-07" db="EMBL/GenBank/DDBJ databases">
        <authorList>
            <person name="Ivanov I."/>
            <person name="Teneva D."/>
            <person name="Stoikov I."/>
        </authorList>
    </citation>
    <scope>NUCLEOTIDE SEQUENCE</scope>
    <source>
        <strain evidence="7">4475</strain>
    </source>
</reference>
<feature type="transmembrane region" description="Helical" evidence="5">
    <location>
        <begin position="30"/>
        <end position="48"/>
    </location>
</feature>
<evidence type="ECO:0000256" key="2">
    <source>
        <dbReference type="ARBA" id="ARBA00022692"/>
    </source>
</evidence>
<gene>
    <name evidence="7" type="ORF">BSPP4475_09215</name>
</gene>
<organism evidence="7 8">
    <name type="scientific">Brevibacillus aydinogluensis</name>
    <dbReference type="NCBI Taxonomy" id="927786"/>
    <lineage>
        <taxon>Bacteria</taxon>
        <taxon>Bacillati</taxon>
        <taxon>Bacillota</taxon>
        <taxon>Bacilli</taxon>
        <taxon>Bacillales</taxon>
        <taxon>Paenibacillaceae</taxon>
        <taxon>Brevibacillus</taxon>
    </lineage>
</organism>
<dbReference type="EMBL" id="OY569118">
    <property type="protein sequence ID" value="CAJ1002496.1"/>
    <property type="molecule type" value="Genomic_DNA"/>
</dbReference>
<accession>A0AA48M752</accession>
<keyword evidence="4 5" id="KW-0472">Membrane</keyword>
<evidence type="ECO:0000256" key="1">
    <source>
        <dbReference type="ARBA" id="ARBA00004141"/>
    </source>
</evidence>
<dbReference type="GO" id="GO:0016020">
    <property type="term" value="C:membrane"/>
    <property type="evidence" value="ECO:0007669"/>
    <property type="project" value="UniProtKB-SubCell"/>
</dbReference>
<dbReference type="RefSeq" id="WP_249178972.1">
    <property type="nucleotide sequence ID" value="NZ_JAUSVZ010000003.1"/>
</dbReference>
<dbReference type="Proteomes" id="UP001189619">
    <property type="component" value="Chromosome"/>
</dbReference>
<keyword evidence="8" id="KW-1185">Reference proteome</keyword>
<dbReference type="KEGG" id="bayd:BSPP4475_09215"/>
<keyword evidence="2 5" id="KW-0812">Transmembrane</keyword>
<protein>
    <submittedName>
        <fullName evidence="7">NINE protein</fullName>
    </submittedName>
</protein>
<evidence type="ECO:0000313" key="7">
    <source>
        <dbReference type="EMBL" id="CAJ1002496.1"/>
    </source>
</evidence>
<sequence>MNNIVARSGLTTEQQLIVNSELEKRRKSKGMAYLLWFFLGAFGGHRFYVGDIGIAIGMILVWIIGWFTFLSLRPFGSLLMHFCSANVLTSTTNKLNLKSSKKSKCSPQTVMWLNKLRPLWAFF</sequence>
<feature type="transmembrane region" description="Helical" evidence="5">
    <location>
        <begin position="54"/>
        <end position="72"/>
    </location>
</feature>